<sequence length="62" mass="6895">RLRIKKIILGAGIFSFAYGLFMELAQAILPYKEFSSEDLFANTAGVGLMLLYLVARDHVKSS</sequence>
<gene>
    <name evidence="3" type="ORF">HKBW3S34_01387</name>
</gene>
<accession>A0A6V8PHP4</accession>
<proteinExistence type="predicted"/>
<organism evidence="3 4">
    <name type="scientific">Candidatus Hakubella thermalkaliphila</name>
    <dbReference type="NCBI Taxonomy" id="2754717"/>
    <lineage>
        <taxon>Bacteria</taxon>
        <taxon>Bacillati</taxon>
        <taxon>Actinomycetota</taxon>
        <taxon>Actinomycetota incertae sedis</taxon>
        <taxon>Candidatus Hakubellales</taxon>
        <taxon>Candidatus Hakubellaceae</taxon>
        <taxon>Candidatus Hakubella</taxon>
    </lineage>
</organism>
<feature type="transmembrane region" description="Helical" evidence="1">
    <location>
        <begin position="7"/>
        <end position="27"/>
    </location>
</feature>
<dbReference type="Proteomes" id="UP000588083">
    <property type="component" value="Unassembled WGS sequence"/>
</dbReference>
<evidence type="ECO:0000313" key="4">
    <source>
        <dbReference type="Proteomes" id="UP000588083"/>
    </source>
</evidence>
<evidence type="ECO:0000313" key="3">
    <source>
        <dbReference type="EMBL" id="GFP30466.1"/>
    </source>
</evidence>
<dbReference type="EMBL" id="BLRZ01000069">
    <property type="protein sequence ID" value="GFP30466.1"/>
    <property type="molecule type" value="Genomic_DNA"/>
</dbReference>
<keyword evidence="4" id="KW-1185">Reference proteome</keyword>
<protein>
    <recommendedName>
        <fullName evidence="2">VanZ-like domain-containing protein</fullName>
    </recommendedName>
</protein>
<dbReference type="AlphaFoldDB" id="A0A6V8PHP4"/>
<feature type="non-terminal residue" evidence="3">
    <location>
        <position position="1"/>
    </location>
</feature>
<keyword evidence="1" id="KW-0472">Membrane</keyword>
<keyword evidence="1" id="KW-0812">Transmembrane</keyword>
<feature type="transmembrane region" description="Helical" evidence="1">
    <location>
        <begin position="39"/>
        <end position="55"/>
    </location>
</feature>
<dbReference type="Pfam" id="PF04892">
    <property type="entry name" value="VanZ"/>
    <property type="match status" value="1"/>
</dbReference>
<comment type="caution">
    <text evidence="3">The sequence shown here is derived from an EMBL/GenBank/DDBJ whole genome shotgun (WGS) entry which is preliminary data.</text>
</comment>
<name>A0A6V8PHP4_9ACTN</name>
<feature type="domain" description="VanZ-like" evidence="2">
    <location>
        <begin position="10"/>
        <end position="51"/>
    </location>
</feature>
<evidence type="ECO:0000256" key="1">
    <source>
        <dbReference type="SAM" id="Phobius"/>
    </source>
</evidence>
<evidence type="ECO:0000259" key="2">
    <source>
        <dbReference type="Pfam" id="PF04892"/>
    </source>
</evidence>
<keyword evidence="1" id="KW-1133">Transmembrane helix</keyword>
<reference evidence="3 4" key="1">
    <citation type="journal article" date="2020" name="Front. Microbiol.">
        <title>Single-cell genomics of novel Actinobacteria with the Wood-Ljungdahl pathway discovered in a serpentinizing system.</title>
        <authorList>
            <person name="Merino N."/>
            <person name="Kawai M."/>
            <person name="Boyd E.S."/>
            <person name="Colman D.R."/>
            <person name="McGlynn S.E."/>
            <person name="Nealson K.H."/>
            <person name="Kurokawa K."/>
            <person name="Hongoh Y."/>
        </authorList>
    </citation>
    <scope>NUCLEOTIDE SEQUENCE [LARGE SCALE GENOMIC DNA]</scope>
    <source>
        <strain evidence="3 4">S34</strain>
    </source>
</reference>
<dbReference type="InterPro" id="IPR006976">
    <property type="entry name" value="VanZ-like"/>
</dbReference>